<evidence type="ECO:0000313" key="7">
    <source>
        <dbReference type="EMBL" id="MDD0837202.1"/>
    </source>
</evidence>
<keyword evidence="2" id="KW-1003">Cell membrane</keyword>
<dbReference type="PANTHER" id="PTHR23291:SF115">
    <property type="entry name" value="MODULATOR OF FTSH PROTEASE YCCA"/>
    <property type="match status" value="1"/>
</dbReference>
<comment type="caution">
    <text evidence="7">The sequence shown here is derived from an EMBL/GenBank/DDBJ whole genome shotgun (WGS) entry which is preliminary data.</text>
</comment>
<dbReference type="Proteomes" id="UP001528673">
    <property type="component" value="Unassembled WGS sequence"/>
</dbReference>
<gene>
    <name evidence="7" type="ORF">PSQ40_01330</name>
</gene>
<organism evidence="7 8">
    <name type="scientific">Curvibacter cyanobacteriorum</name>
    <dbReference type="NCBI Taxonomy" id="3026422"/>
    <lineage>
        <taxon>Bacteria</taxon>
        <taxon>Pseudomonadati</taxon>
        <taxon>Pseudomonadota</taxon>
        <taxon>Betaproteobacteria</taxon>
        <taxon>Burkholderiales</taxon>
        <taxon>Comamonadaceae</taxon>
        <taxon>Curvibacter</taxon>
    </lineage>
</organism>
<feature type="transmembrane region" description="Helical" evidence="6">
    <location>
        <begin position="89"/>
        <end position="111"/>
    </location>
</feature>
<accession>A0ABT5MWN5</accession>
<keyword evidence="4 6" id="KW-1133">Transmembrane helix</keyword>
<evidence type="ECO:0000313" key="8">
    <source>
        <dbReference type="Proteomes" id="UP001528673"/>
    </source>
</evidence>
<dbReference type="PANTHER" id="PTHR23291">
    <property type="entry name" value="BAX INHIBITOR-RELATED"/>
    <property type="match status" value="1"/>
</dbReference>
<dbReference type="RefSeq" id="WP_273948152.1">
    <property type="nucleotide sequence ID" value="NZ_JAQSIP010000001.1"/>
</dbReference>
<comment type="similarity">
    <text evidence="6">Belongs to the BI1 family.</text>
</comment>
<evidence type="ECO:0000256" key="2">
    <source>
        <dbReference type="ARBA" id="ARBA00022475"/>
    </source>
</evidence>
<comment type="subcellular location">
    <subcellularLocation>
        <location evidence="1">Cell membrane</location>
        <topology evidence="1">Multi-pass membrane protein</topology>
    </subcellularLocation>
</comment>
<feature type="transmembrane region" description="Helical" evidence="6">
    <location>
        <begin position="56"/>
        <end position="77"/>
    </location>
</feature>
<evidence type="ECO:0000256" key="4">
    <source>
        <dbReference type="ARBA" id="ARBA00022989"/>
    </source>
</evidence>
<keyword evidence="3 6" id="KW-0812">Transmembrane</keyword>
<keyword evidence="8" id="KW-1185">Reference proteome</keyword>
<keyword evidence="5 6" id="KW-0472">Membrane</keyword>
<dbReference type="InterPro" id="IPR006214">
    <property type="entry name" value="Bax_inhibitor_1-related"/>
</dbReference>
<protein>
    <submittedName>
        <fullName evidence="7">Bax inhibitor-1/YccA family protein</fullName>
    </submittedName>
</protein>
<evidence type="ECO:0000256" key="1">
    <source>
        <dbReference type="ARBA" id="ARBA00004651"/>
    </source>
</evidence>
<dbReference type="CDD" id="cd10433">
    <property type="entry name" value="YccA_like"/>
    <property type="match status" value="1"/>
</dbReference>
<evidence type="ECO:0000256" key="6">
    <source>
        <dbReference type="RuleBase" id="RU004379"/>
    </source>
</evidence>
<evidence type="ECO:0000256" key="5">
    <source>
        <dbReference type="ARBA" id="ARBA00023136"/>
    </source>
</evidence>
<proteinExistence type="inferred from homology"/>
<evidence type="ECO:0000256" key="3">
    <source>
        <dbReference type="ARBA" id="ARBA00022692"/>
    </source>
</evidence>
<dbReference type="Pfam" id="PF01027">
    <property type="entry name" value="Bax1-I"/>
    <property type="match status" value="1"/>
</dbReference>
<feature type="transmembrane region" description="Helical" evidence="6">
    <location>
        <begin position="149"/>
        <end position="167"/>
    </location>
</feature>
<name>A0ABT5MWN5_9BURK</name>
<reference evidence="7 8" key="1">
    <citation type="submission" date="2023-02" db="EMBL/GenBank/DDBJ databases">
        <title>Bacterial whole genomic sequence of Curvibacter sp. HBC61.</title>
        <authorList>
            <person name="Le V."/>
            <person name="Ko S.-R."/>
            <person name="Ahn C.-Y."/>
            <person name="Oh H.-M."/>
        </authorList>
    </citation>
    <scope>NUCLEOTIDE SEQUENCE [LARGE SCALE GENOMIC DNA]</scope>
    <source>
        <strain evidence="7 8">HBC61</strain>
    </source>
</reference>
<dbReference type="EMBL" id="JAQSIP010000001">
    <property type="protein sequence ID" value="MDD0837202.1"/>
    <property type="molecule type" value="Genomic_DNA"/>
</dbReference>
<feature type="transmembrane region" description="Helical" evidence="6">
    <location>
        <begin position="173"/>
        <end position="190"/>
    </location>
</feature>
<feature type="transmembrane region" description="Helical" evidence="6">
    <location>
        <begin position="117"/>
        <end position="137"/>
    </location>
</feature>
<feature type="transmembrane region" description="Helical" evidence="6">
    <location>
        <begin position="31"/>
        <end position="50"/>
    </location>
</feature>
<sequence>MNQPFQHVDLSVGYGQALSQEQRHRVLRNTYWLLALSLVPTVLGAWVGVATNLASVLSGGVGLVVFLAGAFGFMFAIEKTKHSATGVPVLLGFTFFMGLMLSRLISMVLGFKNGPELIMTAFGGTAGVFFAMASLATVIKRDLSGMGKWLFVGVLVLLVGGLVNAFVGSTAGMLALSVAAIGIFSAYMLYDIKQIIDGGETNYISATLSLYLDIYNVFQSLLSLLGIFGGERD</sequence>